<dbReference type="RefSeq" id="WP_408788047.1">
    <property type="nucleotide sequence ID" value="NZ_JBGXBU010000001.1"/>
</dbReference>
<proteinExistence type="predicted"/>
<evidence type="ECO:0000313" key="1">
    <source>
        <dbReference type="EMBL" id="MFM4891936.1"/>
    </source>
</evidence>
<dbReference type="EMBL" id="JBGXBU010000001">
    <property type="protein sequence ID" value="MFM4891936.1"/>
    <property type="molecule type" value="Genomic_DNA"/>
</dbReference>
<dbReference type="GeneID" id="97219124"/>
<name>A0ABW9GQZ8_9GAMM</name>
<comment type="caution">
    <text evidence="1">The sequence shown here is derived from an EMBL/GenBank/DDBJ whole genome shotgun (WGS) entry which is preliminary data.</text>
</comment>
<gene>
    <name evidence="1" type="ORF">ACEUDJ_03455</name>
</gene>
<sequence length="71" mass="7307">MSALVPMIPAAVLVEAVSGTYRFISTYLVKEAQGPRITDIDAGGNCVFCQSGSLRAAYPAAGGKQCKGLGK</sequence>
<organism evidence="1 2">
    <name type="scientific">Aeromonas bivalvium</name>
    <dbReference type="NCBI Taxonomy" id="440079"/>
    <lineage>
        <taxon>Bacteria</taxon>
        <taxon>Pseudomonadati</taxon>
        <taxon>Pseudomonadota</taxon>
        <taxon>Gammaproteobacteria</taxon>
        <taxon>Aeromonadales</taxon>
        <taxon>Aeromonadaceae</taxon>
        <taxon>Aeromonas</taxon>
    </lineage>
</organism>
<accession>A0ABW9GQZ8</accession>
<evidence type="ECO:0000313" key="2">
    <source>
        <dbReference type="Proteomes" id="UP001630969"/>
    </source>
</evidence>
<protein>
    <submittedName>
        <fullName evidence="1">Uncharacterized protein</fullName>
    </submittedName>
</protein>
<reference evidence="1 2" key="1">
    <citation type="submission" date="2024-09" db="EMBL/GenBank/DDBJ databases">
        <title>Aeromonas strains Genome sequencing and assembly.</title>
        <authorList>
            <person name="Hu X."/>
            <person name="Tang B."/>
        </authorList>
    </citation>
    <scope>NUCLEOTIDE SEQUENCE [LARGE SCALE GENOMIC DNA]</scope>
    <source>
        <strain evidence="1 2">NB23SCDHY001</strain>
    </source>
</reference>
<dbReference type="Proteomes" id="UP001630969">
    <property type="component" value="Unassembled WGS sequence"/>
</dbReference>
<keyword evidence="2" id="KW-1185">Reference proteome</keyword>